<evidence type="ECO:0000313" key="6">
    <source>
        <dbReference type="Proteomes" id="UP000887013"/>
    </source>
</evidence>
<dbReference type="AlphaFoldDB" id="A0A8X6PLA9"/>
<dbReference type="Proteomes" id="UP000887013">
    <property type="component" value="Unassembled WGS sequence"/>
</dbReference>
<feature type="compositionally biased region" description="Basic and acidic residues" evidence="3">
    <location>
        <begin position="180"/>
        <end position="201"/>
    </location>
</feature>
<evidence type="ECO:0000259" key="4">
    <source>
        <dbReference type="PROSITE" id="PS01031"/>
    </source>
</evidence>
<evidence type="ECO:0000256" key="3">
    <source>
        <dbReference type="SAM" id="MobiDB-lite"/>
    </source>
</evidence>
<dbReference type="CDD" id="cd06526">
    <property type="entry name" value="metazoan_ACD"/>
    <property type="match status" value="1"/>
</dbReference>
<dbReference type="PRINTS" id="PR00299">
    <property type="entry name" value="ACRYSTALLIN"/>
</dbReference>
<dbReference type="PANTHER" id="PTHR45640:SF26">
    <property type="entry name" value="RE23625P"/>
    <property type="match status" value="1"/>
</dbReference>
<comment type="similarity">
    <text evidence="1 2">Belongs to the small heat shock protein (HSP20) family.</text>
</comment>
<comment type="caution">
    <text evidence="5">The sequence shown here is derived from an EMBL/GenBank/DDBJ whole genome shotgun (WGS) entry which is preliminary data.</text>
</comment>
<dbReference type="GO" id="GO:0009408">
    <property type="term" value="P:response to heat"/>
    <property type="evidence" value="ECO:0007669"/>
    <property type="project" value="TreeGrafter"/>
</dbReference>
<organism evidence="5 6">
    <name type="scientific">Nephila pilipes</name>
    <name type="common">Giant wood spider</name>
    <name type="synonym">Nephila maculata</name>
    <dbReference type="NCBI Taxonomy" id="299642"/>
    <lineage>
        <taxon>Eukaryota</taxon>
        <taxon>Metazoa</taxon>
        <taxon>Ecdysozoa</taxon>
        <taxon>Arthropoda</taxon>
        <taxon>Chelicerata</taxon>
        <taxon>Arachnida</taxon>
        <taxon>Araneae</taxon>
        <taxon>Araneomorphae</taxon>
        <taxon>Entelegynae</taxon>
        <taxon>Araneoidea</taxon>
        <taxon>Nephilidae</taxon>
        <taxon>Nephila</taxon>
    </lineage>
</organism>
<accession>A0A8X6PLA9</accession>
<reference evidence="5" key="1">
    <citation type="submission" date="2020-08" db="EMBL/GenBank/DDBJ databases">
        <title>Multicomponent nature underlies the extraordinary mechanical properties of spider dragline silk.</title>
        <authorList>
            <person name="Kono N."/>
            <person name="Nakamura H."/>
            <person name="Mori M."/>
            <person name="Yoshida Y."/>
            <person name="Ohtoshi R."/>
            <person name="Malay A.D."/>
            <person name="Moran D.A.P."/>
            <person name="Tomita M."/>
            <person name="Numata K."/>
            <person name="Arakawa K."/>
        </authorList>
    </citation>
    <scope>NUCLEOTIDE SEQUENCE</scope>
</reference>
<gene>
    <name evidence="5" type="ORF">NPIL_242101</name>
</gene>
<dbReference type="Gene3D" id="2.60.40.790">
    <property type="match status" value="1"/>
</dbReference>
<protein>
    <recommendedName>
        <fullName evidence="4">SHSP domain-containing protein</fullName>
    </recommendedName>
</protein>
<evidence type="ECO:0000256" key="1">
    <source>
        <dbReference type="PROSITE-ProRule" id="PRU00285"/>
    </source>
</evidence>
<dbReference type="OrthoDB" id="1431247at2759"/>
<feature type="domain" description="SHSP" evidence="4">
    <location>
        <begin position="73"/>
        <end position="179"/>
    </location>
</feature>
<proteinExistence type="inferred from homology"/>
<keyword evidence="6" id="KW-1185">Reference proteome</keyword>
<dbReference type="InterPro" id="IPR002068">
    <property type="entry name" value="A-crystallin/Hsp20_dom"/>
</dbReference>
<dbReference type="SUPFAM" id="SSF49764">
    <property type="entry name" value="HSP20-like chaperones"/>
    <property type="match status" value="1"/>
</dbReference>
<dbReference type="GO" id="GO:0005634">
    <property type="term" value="C:nucleus"/>
    <property type="evidence" value="ECO:0007669"/>
    <property type="project" value="TreeGrafter"/>
</dbReference>
<sequence length="207" mass="23601">MALTAFIEDFLPLSPAPRRRRNRPLMLNLLDMLEDERDQKVGQVVRRLPAALLDLGDRVEDNGRKRKRKSDAVCSYGPKSKVQILTKDDKFQVKLDTSCYQPEEITVKVVNDRVTISAKHESNGDDVYEYHEMTRCMDLPEGVDPETIISRLNSEGQLTIEAPMKPQKNTVQERVVPVEMPKDSQNKEKSENKDSSQKSDNKGQSSK</sequence>
<dbReference type="GO" id="GO:0005737">
    <property type="term" value="C:cytoplasm"/>
    <property type="evidence" value="ECO:0007669"/>
    <property type="project" value="TreeGrafter"/>
</dbReference>
<dbReference type="EMBL" id="BMAW01117897">
    <property type="protein sequence ID" value="GFT77282.1"/>
    <property type="molecule type" value="Genomic_DNA"/>
</dbReference>
<dbReference type="GO" id="GO:0051082">
    <property type="term" value="F:unfolded protein binding"/>
    <property type="evidence" value="ECO:0007669"/>
    <property type="project" value="TreeGrafter"/>
</dbReference>
<evidence type="ECO:0000313" key="5">
    <source>
        <dbReference type="EMBL" id="GFT77282.1"/>
    </source>
</evidence>
<dbReference type="Pfam" id="PF00011">
    <property type="entry name" value="HSP20"/>
    <property type="match status" value="1"/>
</dbReference>
<dbReference type="PANTHER" id="PTHR45640">
    <property type="entry name" value="HEAT SHOCK PROTEIN HSP-12.2-RELATED"/>
    <property type="match status" value="1"/>
</dbReference>
<dbReference type="PROSITE" id="PS01031">
    <property type="entry name" value="SHSP"/>
    <property type="match status" value="1"/>
</dbReference>
<dbReference type="InterPro" id="IPR001436">
    <property type="entry name" value="Alpha-crystallin/sHSP_animal"/>
</dbReference>
<dbReference type="GO" id="GO:0042026">
    <property type="term" value="P:protein refolding"/>
    <property type="evidence" value="ECO:0007669"/>
    <property type="project" value="TreeGrafter"/>
</dbReference>
<feature type="region of interest" description="Disordered" evidence="3">
    <location>
        <begin position="163"/>
        <end position="207"/>
    </location>
</feature>
<evidence type="ECO:0000256" key="2">
    <source>
        <dbReference type="RuleBase" id="RU003616"/>
    </source>
</evidence>
<name>A0A8X6PLA9_NEPPI</name>
<dbReference type="InterPro" id="IPR008978">
    <property type="entry name" value="HSP20-like_chaperone"/>
</dbReference>